<evidence type="ECO:0000313" key="5">
    <source>
        <dbReference type="Proteomes" id="UP001347796"/>
    </source>
</evidence>
<organism evidence="4 5">
    <name type="scientific">Patella caerulea</name>
    <name type="common">Rayed Mediterranean limpet</name>
    <dbReference type="NCBI Taxonomy" id="87958"/>
    <lineage>
        <taxon>Eukaryota</taxon>
        <taxon>Metazoa</taxon>
        <taxon>Spiralia</taxon>
        <taxon>Lophotrochozoa</taxon>
        <taxon>Mollusca</taxon>
        <taxon>Gastropoda</taxon>
        <taxon>Patellogastropoda</taxon>
        <taxon>Patelloidea</taxon>
        <taxon>Patellidae</taxon>
        <taxon>Patella</taxon>
    </lineage>
</organism>
<dbReference type="PANTHER" id="PTHR16294">
    <property type="entry name" value="DYSTROBREVIN BINDING PROTEIN 1 DYSBINDIN"/>
    <property type="match status" value="1"/>
</dbReference>
<proteinExistence type="inferred from homology"/>
<evidence type="ECO:0008006" key="6">
    <source>
        <dbReference type="Google" id="ProtNLM"/>
    </source>
</evidence>
<dbReference type="GO" id="GO:0005737">
    <property type="term" value="C:cytoplasm"/>
    <property type="evidence" value="ECO:0007669"/>
    <property type="project" value="InterPro"/>
</dbReference>
<dbReference type="AlphaFoldDB" id="A0AAN8PAH3"/>
<keyword evidence="5" id="KW-1185">Reference proteome</keyword>
<dbReference type="Proteomes" id="UP001347796">
    <property type="component" value="Unassembled WGS sequence"/>
</dbReference>
<dbReference type="EMBL" id="JAZGQO010000011">
    <property type="protein sequence ID" value="KAK6174612.1"/>
    <property type="molecule type" value="Genomic_DNA"/>
</dbReference>
<evidence type="ECO:0000256" key="2">
    <source>
        <dbReference type="SAM" id="Coils"/>
    </source>
</evidence>
<feature type="compositionally biased region" description="Polar residues" evidence="3">
    <location>
        <begin position="329"/>
        <end position="362"/>
    </location>
</feature>
<protein>
    <recommendedName>
        <fullName evidence="6">Dysbindin</fullName>
    </recommendedName>
</protein>
<dbReference type="PANTHER" id="PTHR16294:SF6">
    <property type="entry name" value="DYNAMIN N-TERMINAL DOMAIN-CONTAINING PROTEIN"/>
    <property type="match status" value="1"/>
</dbReference>
<reference evidence="4 5" key="1">
    <citation type="submission" date="2024-01" db="EMBL/GenBank/DDBJ databases">
        <title>The genome of the rayed Mediterranean limpet Patella caerulea (Linnaeus, 1758).</title>
        <authorList>
            <person name="Anh-Thu Weber A."/>
            <person name="Halstead-Nussloch G."/>
        </authorList>
    </citation>
    <scope>NUCLEOTIDE SEQUENCE [LARGE SCALE GENOMIC DNA]</scope>
    <source>
        <strain evidence="4">AATW-2023a</strain>
        <tissue evidence="4">Whole specimen</tissue>
    </source>
</reference>
<feature type="compositionally biased region" description="Low complexity" evidence="3">
    <location>
        <begin position="363"/>
        <end position="375"/>
    </location>
</feature>
<evidence type="ECO:0000256" key="3">
    <source>
        <dbReference type="SAM" id="MobiDB-lite"/>
    </source>
</evidence>
<sequence length="404" mass="46350">MSVLKGLKGTIKGVQQDIVDGLKALTSFETHPKSETLKRLRGDGICLDAGADLLQRYHLSWIEIDSFTKQSAKKAEIIDKEIFTVFKKWEKEAEVMRNLEDSIKELPELLQVIEQLTEKLVVLKNDFTRVEEAMERLEDVCDEEEIQKQITLHNKQLLQYKQQKQQDAERVKVELARNHARRMQELEKNRNEKLQERHEAFDEAFSSDLSFYKQHGRTEKLSLPEISKVSSLSDINIEQDDGALDDFLASQTTTPITDIKPEVADAEDKGAELGEEEEMFFEDDYTKDYRNNEGKLEEDLENLKIKFDQEDSSYRTTFDTGSTEEDHVITTNDNRSNSNINHDTQDGSQSDDNTRQSSLLNKSDSVVQSDSSSNSETKNIESCDENINQRSSEDNSKVSTENDT</sequence>
<feature type="region of interest" description="Disordered" evidence="3">
    <location>
        <begin position="307"/>
        <end position="404"/>
    </location>
</feature>
<evidence type="ECO:0000313" key="4">
    <source>
        <dbReference type="EMBL" id="KAK6174612.1"/>
    </source>
</evidence>
<comment type="similarity">
    <text evidence="1">Belongs to the dysbindin family.</text>
</comment>
<feature type="coiled-coil region" evidence="2">
    <location>
        <begin position="99"/>
        <end position="203"/>
    </location>
</feature>
<name>A0AAN8PAH3_PATCE</name>
<comment type="caution">
    <text evidence="4">The sequence shown here is derived from an EMBL/GenBank/DDBJ whole genome shotgun (WGS) entry which is preliminary data.</text>
</comment>
<gene>
    <name evidence="4" type="ORF">SNE40_017852</name>
</gene>
<keyword evidence="2" id="KW-0175">Coiled coil</keyword>
<accession>A0AAN8PAH3</accession>
<evidence type="ECO:0000256" key="1">
    <source>
        <dbReference type="ARBA" id="ARBA00008686"/>
    </source>
</evidence>
<dbReference type="InterPro" id="IPR007531">
    <property type="entry name" value="Dysbindin"/>
</dbReference>